<feature type="region of interest" description="Disordered" evidence="8">
    <location>
        <begin position="359"/>
        <end position="743"/>
    </location>
</feature>
<dbReference type="HOGENOM" id="CLU_004415_0_0_1"/>
<keyword evidence="3" id="KW-0963">Cytoplasm</keyword>
<evidence type="ECO:0000256" key="8">
    <source>
        <dbReference type="SAM" id="MobiDB-lite"/>
    </source>
</evidence>
<evidence type="ECO:0000313" key="12">
    <source>
        <dbReference type="Proteomes" id="UP000014071"/>
    </source>
</evidence>
<evidence type="ECO:0000256" key="3">
    <source>
        <dbReference type="ARBA" id="ARBA00022490"/>
    </source>
</evidence>
<feature type="compositionally biased region" description="Polar residues" evidence="8">
    <location>
        <begin position="966"/>
        <end position="988"/>
    </location>
</feature>
<dbReference type="FunFam" id="1.20.1270.60:FF:000045">
    <property type="entry name" value="Cell division control protein"/>
    <property type="match status" value="1"/>
</dbReference>
<keyword evidence="12" id="KW-1185">Reference proteome</keyword>
<gene>
    <name evidence="11" type="ORF">PHSY_004344</name>
</gene>
<keyword evidence="4" id="KW-0597">Phosphoprotein</keyword>
<evidence type="ECO:0000259" key="9">
    <source>
        <dbReference type="PROSITE" id="PS50002"/>
    </source>
</evidence>
<feature type="compositionally biased region" description="Low complexity" evidence="8">
    <location>
        <begin position="359"/>
        <end position="385"/>
    </location>
</feature>
<evidence type="ECO:0000259" key="10">
    <source>
        <dbReference type="PROSITE" id="PS51741"/>
    </source>
</evidence>
<dbReference type="SUPFAM" id="SSF103657">
    <property type="entry name" value="BAR/IMD domain-like"/>
    <property type="match status" value="1"/>
</dbReference>
<feature type="compositionally biased region" description="Low complexity" evidence="8">
    <location>
        <begin position="683"/>
        <end position="703"/>
    </location>
</feature>
<dbReference type="Pfam" id="PF00611">
    <property type="entry name" value="FCH"/>
    <property type="match status" value="1"/>
</dbReference>
<evidence type="ECO:0000256" key="2">
    <source>
        <dbReference type="ARBA" id="ARBA00022443"/>
    </source>
</evidence>
<dbReference type="CDD" id="cd07651">
    <property type="entry name" value="F-BAR_PombeCdc15_like"/>
    <property type="match status" value="1"/>
</dbReference>
<dbReference type="InterPro" id="IPR031160">
    <property type="entry name" value="F_BAR_dom"/>
</dbReference>
<dbReference type="Gene3D" id="2.30.30.40">
    <property type="entry name" value="SH3 Domains"/>
    <property type="match status" value="1"/>
</dbReference>
<feature type="compositionally biased region" description="Polar residues" evidence="8">
    <location>
        <begin position="393"/>
        <end position="403"/>
    </location>
</feature>
<evidence type="ECO:0000256" key="4">
    <source>
        <dbReference type="ARBA" id="ARBA00022553"/>
    </source>
</evidence>
<dbReference type="PANTHER" id="PTHR23065">
    <property type="entry name" value="PROLINE-SERINE-THREONINE PHOSPHATASE INTERACTING PROTEIN 1"/>
    <property type="match status" value="1"/>
</dbReference>
<keyword evidence="2 6" id="KW-0728">SH3 domain</keyword>
<evidence type="ECO:0000256" key="1">
    <source>
        <dbReference type="ARBA" id="ARBA00004245"/>
    </source>
</evidence>
<feature type="region of interest" description="Disordered" evidence="8">
    <location>
        <begin position="1"/>
        <end position="39"/>
    </location>
</feature>
<dbReference type="PROSITE" id="PS51741">
    <property type="entry name" value="F_BAR"/>
    <property type="match status" value="1"/>
</dbReference>
<dbReference type="SMART" id="SM00055">
    <property type="entry name" value="FCH"/>
    <property type="match status" value="1"/>
</dbReference>
<comment type="subcellular location">
    <subcellularLocation>
        <location evidence="1">Cytoplasm</location>
        <location evidence="1">Cytoskeleton</location>
    </subcellularLocation>
</comment>
<evidence type="ECO:0000256" key="5">
    <source>
        <dbReference type="ARBA" id="ARBA00023212"/>
    </source>
</evidence>
<dbReference type="GO" id="GO:0009898">
    <property type="term" value="C:cytoplasmic side of plasma membrane"/>
    <property type="evidence" value="ECO:0007669"/>
    <property type="project" value="TreeGrafter"/>
</dbReference>
<dbReference type="PROSITE" id="PS50002">
    <property type="entry name" value="SH3"/>
    <property type="match status" value="1"/>
</dbReference>
<dbReference type="GO" id="GO:0005543">
    <property type="term" value="F:phospholipid binding"/>
    <property type="evidence" value="ECO:0007669"/>
    <property type="project" value="TreeGrafter"/>
</dbReference>
<keyword evidence="5" id="KW-0206">Cytoskeleton</keyword>
<feature type="compositionally biased region" description="Polar residues" evidence="8">
    <location>
        <begin position="777"/>
        <end position="807"/>
    </location>
</feature>
<reference evidence="12" key="1">
    <citation type="journal article" date="2013" name="Genome Announc.">
        <title>Draft genome sequence of the basidiomycetous yeast-like fungus Pseudozyma hubeiensis SY62, which produces an abundant amount of the biosurfactant mannosylerythritol lipids.</title>
        <authorList>
            <person name="Konishi M."/>
            <person name="Hatada Y."/>
            <person name="Horiuchi J."/>
        </authorList>
    </citation>
    <scope>NUCLEOTIDE SEQUENCE [LARGE SCALE GENOMIC DNA]</scope>
    <source>
        <strain evidence="12">SY62</strain>
    </source>
</reference>
<dbReference type="RefSeq" id="XP_012190347.1">
    <property type="nucleotide sequence ID" value="XM_012334957.1"/>
</dbReference>
<dbReference type="SMART" id="SM00326">
    <property type="entry name" value="SH3"/>
    <property type="match status" value="1"/>
</dbReference>
<evidence type="ECO:0000256" key="7">
    <source>
        <dbReference type="PROSITE-ProRule" id="PRU01077"/>
    </source>
</evidence>
<dbReference type="PANTHER" id="PTHR23065:SF7">
    <property type="entry name" value="NOSTRIN, ISOFORM H"/>
    <property type="match status" value="1"/>
</dbReference>
<organism evidence="11 12">
    <name type="scientific">Pseudozyma hubeiensis (strain SY62)</name>
    <name type="common">Yeast</name>
    <dbReference type="NCBI Taxonomy" id="1305764"/>
    <lineage>
        <taxon>Eukaryota</taxon>
        <taxon>Fungi</taxon>
        <taxon>Dikarya</taxon>
        <taxon>Basidiomycota</taxon>
        <taxon>Ustilaginomycotina</taxon>
        <taxon>Ustilaginomycetes</taxon>
        <taxon>Ustilaginales</taxon>
        <taxon>Ustilaginaceae</taxon>
        <taxon>Pseudozyma</taxon>
    </lineage>
</organism>
<feature type="compositionally biased region" description="Polar residues" evidence="8">
    <location>
        <begin position="868"/>
        <end position="884"/>
    </location>
</feature>
<dbReference type="AlphaFoldDB" id="R9PFA3"/>
<dbReference type="CDD" id="cd00174">
    <property type="entry name" value="SH3"/>
    <property type="match status" value="1"/>
</dbReference>
<evidence type="ECO:0008006" key="13">
    <source>
        <dbReference type="Google" id="ProtNLM"/>
    </source>
</evidence>
<evidence type="ECO:0000256" key="6">
    <source>
        <dbReference type="PROSITE-ProRule" id="PRU00192"/>
    </source>
</evidence>
<feature type="domain" description="SH3" evidence="9">
    <location>
        <begin position="1029"/>
        <end position="1093"/>
    </location>
</feature>
<keyword evidence="7" id="KW-0175">Coiled coil</keyword>
<proteinExistence type="predicted"/>
<dbReference type="Proteomes" id="UP000014071">
    <property type="component" value="Unassembled WGS sequence"/>
</dbReference>
<feature type="region of interest" description="Disordered" evidence="8">
    <location>
        <begin position="855"/>
        <end position="886"/>
    </location>
</feature>
<sequence length="1093" mass="117497">MSLLSTMPSDRRSSSAGSGHSSRSRAERASGSMGLDGGEAGRRIAAEDEYIRRELTESTTFCNAFWGQNDAGFEAISARMKASQRTLDELKSLYKERADIEAEYAKRLAKLSRQALGYSETGALKAAFDVVKVELETTSRTHADLANMIKKDLEGAVTDFANKSWNARKAAQANIEKLHKHKQTQENYVNKSREKYEQDCIKINGYTAQSSLVQGKDLDKVAYKLDRAQATVSQNDRDYQNFVRALKDTTVKWNAEWKAYLDQCQDQEEERIDFSKSNLWNFANAVSAVCVADDESCERIRVSLENVDTPRDVQFFIQYCGTGSLIPAPPEYINYAKGQAPPARPNYHTARFQRNTTRPTQLPIPQQPTQQAASPQQQQQPSPLQSHDGPQAVSPQPTQTNQPAAAMQNGAYQDKPVPPQPYAQPADSSYRQEEADAYPVAAPHPPPPTHTAPAMSPNPVSPQTPQPFSSPPQRRMSTKNFLARTSSLSRSNSPKLQSTSSRPAPVAPLGSGSGASNATVAAPAASSADDDDPIAKALASLRMRPGGKSPGPTRREDLAAEAPQSPAPFAQPGQIVQNMPPQHRAHSPSPSMASNLPPRAKSPGAAFMQAPARATSPMPVEDVVGQYGQSFPGERKSLSRQNSVASRAGVQAAEAPRSPNKQHHQEQGFAGVGARGRSPSPQPWSRPTQQQQQLPQQQAAQSPRVPAPSSDQPKTGTLSRRQSNVPPVRSTTPLGIALDATGSVTHDQMAVDYMRRAGSVPPQQQQPARPPSVVHANYQQQQPSRHQAHPSVSSQFSTAPQLQSPYNYQGAPPAADARQQYQGHAAQASMYSTAGQSVPQMAPAATPQQQAYGGYAPSGYAQGHQAPAASQSVPAHMAQGSQYAGSPAPMQNAYPAAAAQQAAPPAAQQVGSSGYYAGAPQQQAGRYPAGQDTPASAYMQEYLQQQQQQQPQAQPHVAPNGVGHAHQQSTASVAPSHYQQPPQQWGNRATSPAPNVAPAPAPAAAAPAVSPGQPQGHAPTGQYSDAGQPILFYVKALYDYQATNPDEFSFTTGDIIAVTHTEADGWWQGELLDEARRKQGANTFPSNFVALLM</sequence>
<feature type="compositionally biased region" description="Low complexity" evidence="8">
    <location>
        <begin position="514"/>
        <end position="527"/>
    </location>
</feature>
<feature type="compositionally biased region" description="Low complexity" evidence="8">
    <location>
        <begin position="1002"/>
        <end position="1011"/>
    </location>
</feature>
<feature type="compositionally biased region" description="Polar residues" evidence="8">
    <location>
        <begin position="709"/>
        <end position="733"/>
    </location>
</feature>
<dbReference type="STRING" id="1305764.R9PFA3"/>
<dbReference type="eggNOG" id="KOG2398">
    <property type="taxonomic scope" value="Eukaryota"/>
</dbReference>
<dbReference type="FunFam" id="2.30.30.40:FF:000312">
    <property type="entry name" value="Related to Cell division control protein 15"/>
    <property type="match status" value="1"/>
</dbReference>
<dbReference type="GO" id="GO:0120104">
    <property type="term" value="C:mitotic actomyosin contractile ring, proximal layer"/>
    <property type="evidence" value="ECO:0007669"/>
    <property type="project" value="TreeGrafter"/>
</dbReference>
<dbReference type="InterPro" id="IPR001452">
    <property type="entry name" value="SH3_domain"/>
</dbReference>
<dbReference type="InterPro" id="IPR027267">
    <property type="entry name" value="AH/BAR_dom_sf"/>
</dbReference>
<dbReference type="Pfam" id="PF00018">
    <property type="entry name" value="SH3_1"/>
    <property type="match status" value="1"/>
</dbReference>
<dbReference type="OrthoDB" id="19092at2759"/>
<name>R9PFA3_PSEHS</name>
<feature type="domain" description="F-BAR" evidence="10">
    <location>
        <begin position="59"/>
        <end position="312"/>
    </location>
</feature>
<dbReference type="InterPro" id="IPR036028">
    <property type="entry name" value="SH3-like_dom_sf"/>
</dbReference>
<protein>
    <recommendedName>
        <fullName evidence="13">Cell division control protein</fullName>
    </recommendedName>
</protein>
<feature type="region of interest" description="Disordered" evidence="8">
    <location>
        <begin position="943"/>
        <end position="1023"/>
    </location>
</feature>
<dbReference type="GO" id="GO:0030036">
    <property type="term" value="P:actin cytoskeleton organization"/>
    <property type="evidence" value="ECO:0007669"/>
    <property type="project" value="UniProtKB-ARBA"/>
</dbReference>
<dbReference type="EMBL" id="DF238805">
    <property type="protein sequence ID" value="GAC96760.1"/>
    <property type="molecule type" value="Genomic_DNA"/>
</dbReference>
<evidence type="ECO:0000313" key="11">
    <source>
        <dbReference type="EMBL" id="GAC96760.1"/>
    </source>
</evidence>
<dbReference type="PRINTS" id="PR00452">
    <property type="entry name" value="SH3DOMAIN"/>
</dbReference>
<feature type="compositionally biased region" description="Low complexity" evidence="8">
    <location>
        <begin position="944"/>
        <end position="955"/>
    </location>
</feature>
<dbReference type="Gene3D" id="1.20.1270.60">
    <property type="entry name" value="Arfaptin homology (AH) domain/BAR domain"/>
    <property type="match status" value="1"/>
</dbReference>
<feature type="compositionally biased region" description="Polar residues" evidence="8">
    <location>
        <begin position="478"/>
        <end position="502"/>
    </location>
</feature>
<feature type="region of interest" description="Disordered" evidence="8">
    <location>
        <begin position="758"/>
        <end position="828"/>
    </location>
</feature>
<dbReference type="InterPro" id="IPR001060">
    <property type="entry name" value="FCH_dom"/>
</dbReference>
<accession>R9PFA3</accession>
<dbReference type="GeneID" id="24109626"/>
<feature type="compositionally biased region" description="Pro residues" evidence="8">
    <location>
        <begin position="459"/>
        <end position="470"/>
    </location>
</feature>
<dbReference type="SUPFAM" id="SSF50044">
    <property type="entry name" value="SH3-domain"/>
    <property type="match status" value="1"/>
</dbReference>